<dbReference type="PANTHER" id="PTHR43364:SF4">
    <property type="entry name" value="NAD(P)-LINKED OXIDOREDUCTASE SUPERFAMILY PROTEIN"/>
    <property type="match status" value="1"/>
</dbReference>
<dbReference type="CDD" id="cd19075">
    <property type="entry name" value="AKR_AKR7A1-5"/>
    <property type="match status" value="1"/>
</dbReference>
<dbReference type="InterPro" id="IPR023210">
    <property type="entry name" value="NADP_OxRdtase_dom"/>
</dbReference>
<dbReference type="EMBL" id="CABFOC020000003">
    <property type="protein sequence ID" value="CAH0043645.1"/>
    <property type="molecule type" value="Genomic_DNA"/>
</dbReference>
<accession>A0A9N9YV89</accession>
<dbReference type="Gene3D" id="3.20.20.100">
    <property type="entry name" value="NADP-dependent oxidoreductase domain"/>
    <property type="match status" value="1"/>
</dbReference>
<evidence type="ECO:0000313" key="3">
    <source>
        <dbReference type="EMBL" id="CAH0043645.1"/>
    </source>
</evidence>
<keyword evidence="1" id="KW-0560">Oxidoreductase</keyword>
<dbReference type="PANTHER" id="PTHR43364">
    <property type="entry name" value="NADH-SPECIFIC METHYLGLYOXAL REDUCTASE-RELATED"/>
    <property type="match status" value="1"/>
</dbReference>
<dbReference type="InterPro" id="IPR036812">
    <property type="entry name" value="NAD(P)_OxRdtase_dom_sf"/>
</dbReference>
<organism evidence="3 4">
    <name type="scientific">Clonostachys solani</name>
    <dbReference type="NCBI Taxonomy" id="160281"/>
    <lineage>
        <taxon>Eukaryota</taxon>
        <taxon>Fungi</taxon>
        <taxon>Dikarya</taxon>
        <taxon>Ascomycota</taxon>
        <taxon>Pezizomycotina</taxon>
        <taxon>Sordariomycetes</taxon>
        <taxon>Hypocreomycetidae</taxon>
        <taxon>Hypocreales</taxon>
        <taxon>Bionectriaceae</taxon>
        <taxon>Clonostachys</taxon>
    </lineage>
</organism>
<gene>
    <name evidence="3" type="ORF">CSOL1703_00009537</name>
</gene>
<evidence type="ECO:0000259" key="2">
    <source>
        <dbReference type="Pfam" id="PF00248"/>
    </source>
</evidence>
<sequence>MASKTPVNFILGTHHVGDSTKSPLAPFDKMEDVQALLDAFHSRGYTHLDTGRNYSLHAPGSSEERLGKSKNLGRFVIHTKVEDGFARAHEAAKIHNSIDKSLKALNVSSVETMYLHVPDRQTAFSETAQAIHEAKQQGKFKHWGLSNYAASEVEQFIKICEEKGYDKPKVCQGHYNPIVRGGEKELFPLLRKYGIAFIAYSPAAGGFFNGKVATSTRWSSENATGNLYNALYQNAAVRASAATVHDAAARHGISGHAAAIRWTAYHSALDGKLGDGVAFGVSKVEQVHKTLDALEAGPLPADVADAITAIYATVEGSEPPYFIGEATTELISTQEQ</sequence>
<reference evidence="4" key="1">
    <citation type="submission" date="2019-06" db="EMBL/GenBank/DDBJ databases">
        <authorList>
            <person name="Broberg M."/>
        </authorList>
    </citation>
    <scope>NUCLEOTIDE SEQUENCE [LARGE SCALE GENOMIC DNA]</scope>
</reference>
<evidence type="ECO:0000256" key="1">
    <source>
        <dbReference type="ARBA" id="ARBA00023002"/>
    </source>
</evidence>
<dbReference type="Pfam" id="PF00248">
    <property type="entry name" value="Aldo_ket_red"/>
    <property type="match status" value="1"/>
</dbReference>
<dbReference type="AlphaFoldDB" id="A0A9N9YV89"/>
<dbReference type="Proteomes" id="UP000775872">
    <property type="component" value="Unassembled WGS sequence"/>
</dbReference>
<dbReference type="GO" id="GO:0016491">
    <property type="term" value="F:oxidoreductase activity"/>
    <property type="evidence" value="ECO:0007669"/>
    <property type="project" value="UniProtKB-KW"/>
</dbReference>
<name>A0A9N9YV89_9HYPO</name>
<protein>
    <recommendedName>
        <fullName evidence="2">NADP-dependent oxidoreductase domain-containing protein</fullName>
    </recommendedName>
</protein>
<proteinExistence type="predicted"/>
<dbReference type="OrthoDB" id="48988at2759"/>
<dbReference type="InterPro" id="IPR050523">
    <property type="entry name" value="AKR_Detox_Biosynth"/>
</dbReference>
<dbReference type="SUPFAM" id="SSF51430">
    <property type="entry name" value="NAD(P)-linked oxidoreductase"/>
    <property type="match status" value="1"/>
</dbReference>
<comment type="caution">
    <text evidence="3">The sequence shown here is derived from an EMBL/GenBank/DDBJ whole genome shotgun (WGS) entry which is preliminary data.</text>
</comment>
<reference evidence="3 4" key="2">
    <citation type="submission" date="2021-10" db="EMBL/GenBank/DDBJ databases">
        <authorList>
            <person name="Piombo E."/>
        </authorList>
    </citation>
    <scope>NUCLEOTIDE SEQUENCE [LARGE SCALE GENOMIC DNA]</scope>
</reference>
<feature type="domain" description="NADP-dependent oxidoreductase" evidence="2">
    <location>
        <begin position="10"/>
        <end position="311"/>
    </location>
</feature>
<evidence type="ECO:0000313" key="4">
    <source>
        <dbReference type="Proteomes" id="UP000775872"/>
    </source>
</evidence>
<keyword evidence="4" id="KW-1185">Reference proteome</keyword>